<accession>A0A9N9GY26</accession>
<feature type="non-terminal residue" evidence="1">
    <location>
        <position position="1"/>
    </location>
</feature>
<protein>
    <submittedName>
        <fullName evidence="1">4669_t:CDS:1</fullName>
    </submittedName>
</protein>
<name>A0A9N9GY26_9GLOM</name>
<keyword evidence="2" id="KW-1185">Reference proteome</keyword>
<proteinExistence type="predicted"/>
<organism evidence="1 2">
    <name type="scientific">Funneliformis caledonium</name>
    <dbReference type="NCBI Taxonomy" id="1117310"/>
    <lineage>
        <taxon>Eukaryota</taxon>
        <taxon>Fungi</taxon>
        <taxon>Fungi incertae sedis</taxon>
        <taxon>Mucoromycota</taxon>
        <taxon>Glomeromycotina</taxon>
        <taxon>Glomeromycetes</taxon>
        <taxon>Glomerales</taxon>
        <taxon>Glomeraceae</taxon>
        <taxon>Funneliformis</taxon>
    </lineage>
</organism>
<dbReference type="AlphaFoldDB" id="A0A9N9GY26"/>
<dbReference type="Proteomes" id="UP000789570">
    <property type="component" value="Unassembled WGS sequence"/>
</dbReference>
<gene>
    <name evidence="1" type="ORF">FCALED_LOCUS10415</name>
</gene>
<dbReference type="EMBL" id="CAJVPQ010003811">
    <property type="protein sequence ID" value="CAG8638004.1"/>
    <property type="molecule type" value="Genomic_DNA"/>
</dbReference>
<evidence type="ECO:0000313" key="2">
    <source>
        <dbReference type="Proteomes" id="UP000789570"/>
    </source>
</evidence>
<evidence type="ECO:0000313" key="1">
    <source>
        <dbReference type="EMBL" id="CAG8638004.1"/>
    </source>
</evidence>
<comment type="caution">
    <text evidence="1">The sequence shown here is derived from an EMBL/GenBank/DDBJ whole genome shotgun (WGS) entry which is preliminary data.</text>
</comment>
<sequence>SNTRYDCYQNFPSNTPSGLPTTFANEFNRIDIYAHPDDVVASCTKYVSPETNFPGKPKLRKL</sequence>
<reference evidence="1" key="1">
    <citation type="submission" date="2021-06" db="EMBL/GenBank/DDBJ databases">
        <authorList>
            <person name="Kallberg Y."/>
            <person name="Tangrot J."/>
            <person name="Rosling A."/>
        </authorList>
    </citation>
    <scope>NUCLEOTIDE SEQUENCE</scope>
    <source>
        <strain evidence="1">UK204</strain>
    </source>
</reference>